<comment type="subunit">
    <text evidence="6">Homopolymer.</text>
</comment>
<dbReference type="Proteomes" id="UP000436006">
    <property type="component" value="Unassembled WGS sequence"/>
</dbReference>
<dbReference type="PANTHER" id="PTHR11109:SF7">
    <property type="entry name" value="GTP CYCLOHYDROLASE 1"/>
    <property type="match status" value="1"/>
</dbReference>
<feature type="region of interest" description="Disordered" evidence="7">
    <location>
        <begin position="28"/>
        <end position="47"/>
    </location>
</feature>
<evidence type="ECO:0000256" key="7">
    <source>
        <dbReference type="SAM" id="MobiDB-lite"/>
    </source>
</evidence>
<dbReference type="GO" id="GO:0005737">
    <property type="term" value="C:cytoplasm"/>
    <property type="evidence" value="ECO:0007669"/>
    <property type="project" value="TreeGrafter"/>
</dbReference>
<dbReference type="InterPro" id="IPR018234">
    <property type="entry name" value="GTP_CycHdrlase_I_CS"/>
</dbReference>
<dbReference type="Gene3D" id="1.10.286.10">
    <property type="match status" value="1"/>
</dbReference>
<keyword evidence="6" id="KW-0479">Metal-binding</keyword>
<dbReference type="GO" id="GO:0046654">
    <property type="term" value="P:tetrahydrofolate biosynthetic process"/>
    <property type="evidence" value="ECO:0007669"/>
    <property type="project" value="UniProtKB-UniRule"/>
</dbReference>
<evidence type="ECO:0000256" key="2">
    <source>
        <dbReference type="ARBA" id="ARBA00005080"/>
    </source>
</evidence>
<dbReference type="NCBIfam" id="NF006825">
    <property type="entry name" value="PRK09347.1-2"/>
    <property type="match status" value="1"/>
</dbReference>
<dbReference type="NCBIfam" id="NF006824">
    <property type="entry name" value="PRK09347.1-1"/>
    <property type="match status" value="1"/>
</dbReference>
<comment type="catalytic activity">
    <reaction evidence="1 6">
        <text>GTP + H2O = 7,8-dihydroneopterin 3'-triphosphate + formate + H(+)</text>
        <dbReference type="Rhea" id="RHEA:17473"/>
        <dbReference type="ChEBI" id="CHEBI:15377"/>
        <dbReference type="ChEBI" id="CHEBI:15378"/>
        <dbReference type="ChEBI" id="CHEBI:15740"/>
        <dbReference type="ChEBI" id="CHEBI:37565"/>
        <dbReference type="ChEBI" id="CHEBI:58462"/>
        <dbReference type="EC" id="3.5.4.16"/>
    </reaction>
</comment>
<feature type="domain" description="GTP cyclohydrolase I" evidence="8">
    <location>
        <begin position="63"/>
        <end position="239"/>
    </location>
</feature>
<dbReference type="GO" id="GO:0006730">
    <property type="term" value="P:one-carbon metabolic process"/>
    <property type="evidence" value="ECO:0007669"/>
    <property type="project" value="UniProtKB-UniRule"/>
</dbReference>
<dbReference type="SUPFAM" id="SSF55620">
    <property type="entry name" value="Tetrahydrobiopterin biosynthesis enzymes-like"/>
    <property type="match status" value="1"/>
</dbReference>
<dbReference type="PROSITE" id="PS00859">
    <property type="entry name" value="GTP_CYCLOHYDROL_1_1"/>
    <property type="match status" value="1"/>
</dbReference>
<dbReference type="InterPro" id="IPR001474">
    <property type="entry name" value="GTP_CycHdrlase_I"/>
</dbReference>
<gene>
    <name evidence="6 9" type="primary">folE</name>
    <name evidence="9" type="ORF">GO755_21425</name>
</gene>
<dbReference type="GO" id="GO:0003934">
    <property type="term" value="F:GTP cyclohydrolase I activity"/>
    <property type="evidence" value="ECO:0007669"/>
    <property type="project" value="UniProtKB-UniRule"/>
</dbReference>
<keyword evidence="4 6" id="KW-0554">One-carbon metabolism</keyword>
<dbReference type="UniPathway" id="UPA00848">
    <property type="reaction ID" value="UER00151"/>
</dbReference>
<feature type="binding site" evidence="6">
    <location>
        <position position="205"/>
    </location>
    <ligand>
        <name>Zn(2+)</name>
        <dbReference type="ChEBI" id="CHEBI:29105"/>
    </ligand>
</feature>
<dbReference type="GO" id="GO:0005525">
    <property type="term" value="F:GTP binding"/>
    <property type="evidence" value="ECO:0007669"/>
    <property type="project" value="UniProtKB-KW"/>
</dbReference>
<dbReference type="AlphaFoldDB" id="A0A7K1SGB9"/>
<evidence type="ECO:0000313" key="10">
    <source>
        <dbReference type="Proteomes" id="UP000436006"/>
    </source>
</evidence>
<name>A0A7K1SGB9_9BACT</name>
<organism evidence="9 10">
    <name type="scientific">Spirosoma arboris</name>
    <dbReference type="NCBI Taxonomy" id="2682092"/>
    <lineage>
        <taxon>Bacteria</taxon>
        <taxon>Pseudomonadati</taxon>
        <taxon>Bacteroidota</taxon>
        <taxon>Cytophagia</taxon>
        <taxon>Cytophagales</taxon>
        <taxon>Cytophagaceae</taxon>
        <taxon>Spirosoma</taxon>
    </lineage>
</organism>
<keyword evidence="6" id="KW-0342">GTP-binding</keyword>
<feature type="region of interest" description="Disordered" evidence="7">
    <location>
        <begin position="1"/>
        <end position="22"/>
    </location>
</feature>
<proteinExistence type="inferred from homology"/>
<keyword evidence="5 6" id="KW-0378">Hydrolase</keyword>
<feature type="binding site" evidence="6">
    <location>
        <position position="134"/>
    </location>
    <ligand>
        <name>Zn(2+)</name>
        <dbReference type="ChEBI" id="CHEBI:29105"/>
    </ligand>
</feature>
<dbReference type="FunFam" id="3.30.1130.10:FF:000001">
    <property type="entry name" value="GTP cyclohydrolase 1"/>
    <property type="match status" value="1"/>
</dbReference>
<feature type="compositionally biased region" description="Polar residues" evidence="7">
    <location>
        <begin position="1"/>
        <end position="18"/>
    </location>
</feature>
<protein>
    <recommendedName>
        <fullName evidence="6">GTP cyclohydrolase 1</fullName>
        <ecNumber evidence="6">3.5.4.16</ecNumber>
    </recommendedName>
    <alternativeName>
        <fullName evidence="6">GTP cyclohydrolase I</fullName>
        <shortName evidence="6">GTP-CH-I</shortName>
    </alternativeName>
</protein>
<reference evidence="9 10" key="1">
    <citation type="submission" date="2019-12" db="EMBL/GenBank/DDBJ databases">
        <title>Spirosoma sp. HMF4905 genome sequencing and assembly.</title>
        <authorList>
            <person name="Kang H."/>
            <person name="Cha I."/>
            <person name="Kim H."/>
            <person name="Joh K."/>
        </authorList>
    </citation>
    <scope>NUCLEOTIDE SEQUENCE [LARGE SCALE GENOMIC DNA]</scope>
    <source>
        <strain evidence="9 10">HMF4905</strain>
    </source>
</reference>
<comment type="caution">
    <text evidence="9">The sequence shown here is derived from an EMBL/GenBank/DDBJ whole genome shotgun (WGS) entry which is preliminary data.</text>
</comment>
<dbReference type="EMBL" id="WPIN01000008">
    <property type="protein sequence ID" value="MVM32616.1"/>
    <property type="molecule type" value="Genomic_DNA"/>
</dbReference>
<dbReference type="HAMAP" id="MF_00223">
    <property type="entry name" value="FolE"/>
    <property type="match status" value="1"/>
</dbReference>
<evidence type="ECO:0000259" key="8">
    <source>
        <dbReference type="Pfam" id="PF01227"/>
    </source>
</evidence>
<sequence>MKLNGTSSSTPSNGQTFTGIHKNGNYNDELVDELGDDHGTTSIDTPMREDAFDLDDDLKVDLIEEHFREIMNILGLDLTDDSLKGSPRRVAKMYVKEIFSGLNPDNKPASTLFDNKFQYNEMLVEKDITVQTYCEHHFVPIIGKAHVAYISSGKVIGLSKLNRIVDYFCKRPQVQERLTIQIANELKRVLETEDVAVIIDAKHLCVSTRGVRDLNSTTITSSYSGKFEQESTRQELLRYVAQPSVGL</sequence>
<dbReference type="RefSeq" id="WP_157587338.1">
    <property type="nucleotide sequence ID" value="NZ_WPIN01000008.1"/>
</dbReference>
<evidence type="ECO:0000313" key="9">
    <source>
        <dbReference type="EMBL" id="MVM32616.1"/>
    </source>
</evidence>
<dbReference type="NCBIfam" id="TIGR00063">
    <property type="entry name" value="folE"/>
    <property type="match status" value="1"/>
</dbReference>
<evidence type="ECO:0000256" key="6">
    <source>
        <dbReference type="HAMAP-Rule" id="MF_00223"/>
    </source>
</evidence>
<dbReference type="InterPro" id="IPR020602">
    <property type="entry name" value="GTP_CycHdrlase_I_dom"/>
</dbReference>
<comment type="pathway">
    <text evidence="2 6">Cofactor biosynthesis; 7,8-dihydroneopterin triphosphate biosynthesis; 7,8-dihydroneopterin triphosphate from GTP: step 1/1.</text>
</comment>
<comment type="similarity">
    <text evidence="3 6">Belongs to the GTP cyclohydrolase I family.</text>
</comment>
<dbReference type="EC" id="3.5.4.16" evidence="6"/>
<dbReference type="InterPro" id="IPR043134">
    <property type="entry name" value="GTP-CH-I_N"/>
</dbReference>
<dbReference type="GO" id="GO:0006729">
    <property type="term" value="P:tetrahydrobiopterin biosynthetic process"/>
    <property type="evidence" value="ECO:0007669"/>
    <property type="project" value="TreeGrafter"/>
</dbReference>
<feature type="binding site" evidence="6">
    <location>
        <position position="137"/>
    </location>
    <ligand>
        <name>Zn(2+)</name>
        <dbReference type="ChEBI" id="CHEBI:29105"/>
    </ligand>
</feature>
<evidence type="ECO:0000256" key="5">
    <source>
        <dbReference type="ARBA" id="ARBA00022801"/>
    </source>
</evidence>
<evidence type="ECO:0000256" key="1">
    <source>
        <dbReference type="ARBA" id="ARBA00001052"/>
    </source>
</evidence>
<dbReference type="PANTHER" id="PTHR11109">
    <property type="entry name" value="GTP CYCLOHYDROLASE I"/>
    <property type="match status" value="1"/>
</dbReference>
<keyword evidence="10" id="KW-1185">Reference proteome</keyword>
<dbReference type="Pfam" id="PF01227">
    <property type="entry name" value="GTP_cyclohydroI"/>
    <property type="match status" value="1"/>
</dbReference>
<dbReference type="Gene3D" id="3.30.1130.10">
    <property type="match status" value="1"/>
</dbReference>
<dbReference type="GO" id="GO:0008270">
    <property type="term" value="F:zinc ion binding"/>
    <property type="evidence" value="ECO:0007669"/>
    <property type="project" value="UniProtKB-UniRule"/>
</dbReference>
<dbReference type="NCBIfam" id="NF006826">
    <property type="entry name" value="PRK09347.1-3"/>
    <property type="match status" value="1"/>
</dbReference>
<keyword evidence="6" id="KW-0547">Nucleotide-binding</keyword>
<evidence type="ECO:0000256" key="4">
    <source>
        <dbReference type="ARBA" id="ARBA00022563"/>
    </source>
</evidence>
<accession>A0A7K1SGB9</accession>
<evidence type="ECO:0000256" key="3">
    <source>
        <dbReference type="ARBA" id="ARBA00008085"/>
    </source>
</evidence>
<dbReference type="InterPro" id="IPR043133">
    <property type="entry name" value="GTP-CH-I_C/QueF"/>
</dbReference>
<keyword evidence="6" id="KW-0862">Zinc</keyword>